<dbReference type="RefSeq" id="WP_012646162.1">
    <property type="nucleotide sequence ID" value="NC_011979.1"/>
</dbReference>
<dbReference type="STRING" id="316067.Geob_1073"/>
<keyword evidence="1" id="KW-0488">Methylation</keyword>
<reference evidence="3 4" key="1">
    <citation type="submission" date="2009-01" db="EMBL/GenBank/DDBJ databases">
        <title>Complete sequence of Geobacter sp. FRC-32.</title>
        <authorList>
            <consortium name="US DOE Joint Genome Institute"/>
            <person name="Lucas S."/>
            <person name="Copeland A."/>
            <person name="Lapidus A."/>
            <person name="Glavina del Rio T."/>
            <person name="Dalin E."/>
            <person name="Tice H."/>
            <person name="Bruce D."/>
            <person name="Goodwin L."/>
            <person name="Pitluck S."/>
            <person name="Saunders E."/>
            <person name="Brettin T."/>
            <person name="Detter J.C."/>
            <person name="Han C."/>
            <person name="Larimer F."/>
            <person name="Land M."/>
            <person name="Hauser L."/>
            <person name="Kyrpides N."/>
            <person name="Ovchinnikova G."/>
            <person name="Kostka J."/>
            <person name="Richardson P."/>
        </authorList>
    </citation>
    <scope>NUCLEOTIDE SEQUENCE [LARGE SCALE GENOMIC DNA]</scope>
    <source>
        <strain evidence="4">DSM 22248 / JCM 15807 / FRC-32</strain>
    </source>
</reference>
<dbReference type="PRINTS" id="PR00813">
    <property type="entry name" value="BCTERIALGSPG"/>
</dbReference>
<dbReference type="Pfam" id="PF07963">
    <property type="entry name" value="N_methyl"/>
    <property type="match status" value="1"/>
</dbReference>
<dbReference type="NCBIfam" id="TIGR02532">
    <property type="entry name" value="IV_pilin_GFxxxE"/>
    <property type="match status" value="1"/>
</dbReference>
<evidence type="ECO:0000256" key="2">
    <source>
        <dbReference type="SAM" id="Phobius"/>
    </source>
</evidence>
<name>B9M323_GEODF</name>
<protein>
    <submittedName>
        <fullName evidence="3">Type II secretion system major pseudopilin ChrG</fullName>
    </submittedName>
</protein>
<dbReference type="AlphaFoldDB" id="B9M323"/>
<keyword evidence="2" id="KW-0472">Membrane</keyword>
<proteinExistence type="predicted"/>
<evidence type="ECO:0000313" key="3">
    <source>
        <dbReference type="EMBL" id="ACM19433.1"/>
    </source>
</evidence>
<organism evidence="3 4">
    <name type="scientific">Geotalea daltonii (strain DSM 22248 / JCM 15807 / FRC-32)</name>
    <name type="common">Geobacter daltonii</name>
    <dbReference type="NCBI Taxonomy" id="316067"/>
    <lineage>
        <taxon>Bacteria</taxon>
        <taxon>Pseudomonadati</taxon>
        <taxon>Thermodesulfobacteriota</taxon>
        <taxon>Desulfuromonadia</taxon>
        <taxon>Geobacterales</taxon>
        <taxon>Geobacteraceae</taxon>
        <taxon>Geotalea</taxon>
    </lineage>
</organism>
<dbReference type="GO" id="GO:0015627">
    <property type="term" value="C:type II protein secretion system complex"/>
    <property type="evidence" value="ECO:0007669"/>
    <property type="project" value="InterPro"/>
</dbReference>
<sequence length="163" mass="18071">MLLMLHIRVRMPSFLEKGFTLLELLVIMSAIAILAAIATQAFSTYIQKARVARAIVEIRGLEGDIRNFVGENYRLPMGLNELRRGSLLDPWGTPYQYLNIANGEIKGKGSLRKDRNLVPINSDYDLYSMGADGQSLPPLTAKPSQDDIIRANNGAYIGLASLY</sequence>
<keyword evidence="2" id="KW-1133">Transmembrane helix</keyword>
<accession>B9M323</accession>
<gene>
    <name evidence="3" type="primary">chrG</name>
    <name evidence="3" type="ordered locus">Geob_1073</name>
</gene>
<dbReference type="HOGENOM" id="CLU_133171_0_0_7"/>
<evidence type="ECO:0000313" key="4">
    <source>
        <dbReference type="Proteomes" id="UP000007721"/>
    </source>
</evidence>
<evidence type="ECO:0000256" key="1">
    <source>
        <dbReference type="ARBA" id="ARBA00022481"/>
    </source>
</evidence>
<dbReference type="PROSITE" id="PS00409">
    <property type="entry name" value="PROKAR_NTER_METHYL"/>
    <property type="match status" value="1"/>
</dbReference>
<keyword evidence="4" id="KW-1185">Reference proteome</keyword>
<dbReference type="InterPro" id="IPR000983">
    <property type="entry name" value="Bac_GSPG_pilin"/>
</dbReference>
<feature type="transmembrane region" description="Helical" evidence="2">
    <location>
        <begin position="21"/>
        <end position="42"/>
    </location>
</feature>
<dbReference type="EMBL" id="CP001390">
    <property type="protein sequence ID" value="ACM19433.1"/>
    <property type="molecule type" value="Genomic_DNA"/>
</dbReference>
<dbReference type="eggNOG" id="COG2165">
    <property type="taxonomic scope" value="Bacteria"/>
</dbReference>
<dbReference type="Gene3D" id="3.30.700.10">
    <property type="entry name" value="Glycoprotein, Type 4 Pilin"/>
    <property type="match status" value="1"/>
</dbReference>
<dbReference type="GO" id="GO:0015628">
    <property type="term" value="P:protein secretion by the type II secretion system"/>
    <property type="evidence" value="ECO:0007669"/>
    <property type="project" value="InterPro"/>
</dbReference>
<dbReference type="SUPFAM" id="SSF54523">
    <property type="entry name" value="Pili subunits"/>
    <property type="match status" value="1"/>
</dbReference>
<dbReference type="Proteomes" id="UP000007721">
    <property type="component" value="Chromosome"/>
</dbReference>
<dbReference type="InterPro" id="IPR045584">
    <property type="entry name" value="Pilin-like"/>
</dbReference>
<keyword evidence="2" id="KW-0812">Transmembrane</keyword>
<dbReference type="InterPro" id="IPR012902">
    <property type="entry name" value="N_methyl_site"/>
</dbReference>
<dbReference type="OrthoDB" id="5296638at2"/>
<dbReference type="KEGG" id="geo:Geob_1073"/>